<protein>
    <recommendedName>
        <fullName evidence="5">Endosomal spry domain-containing protein</fullName>
    </recommendedName>
</protein>
<gene>
    <name evidence="3" type="ORF">DDE83_002769</name>
</gene>
<feature type="region of interest" description="Disordered" evidence="1">
    <location>
        <begin position="140"/>
        <end position="367"/>
    </location>
</feature>
<evidence type="ECO:0008006" key="5">
    <source>
        <dbReference type="Google" id="ProtNLM"/>
    </source>
</evidence>
<keyword evidence="4" id="KW-1185">Reference proteome</keyword>
<keyword evidence="2" id="KW-1133">Transmembrane helix</keyword>
<feature type="compositionally biased region" description="Polar residues" evidence="1">
    <location>
        <begin position="496"/>
        <end position="507"/>
    </location>
</feature>
<feature type="compositionally biased region" description="Basic and acidic residues" evidence="1">
    <location>
        <begin position="175"/>
        <end position="193"/>
    </location>
</feature>
<dbReference type="OrthoDB" id="5393404at2759"/>
<feature type="compositionally biased region" description="Basic and acidic residues" evidence="1">
    <location>
        <begin position="560"/>
        <end position="569"/>
    </location>
</feature>
<evidence type="ECO:0000256" key="1">
    <source>
        <dbReference type="SAM" id="MobiDB-lite"/>
    </source>
</evidence>
<dbReference type="AlphaFoldDB" id="A0A364N9E9"/>
<comment type="caution">
    <text evidence="3">The sequence shown here is derived from an EMBL/GenBank/DDBJ whole genome shotgun (WGS) entry which is preliminary data.</text>
</comment>
<keyword evidence="2" id="KW-0472">Membrane</keyword>
<reference evidence="4" key="1">
    <citation type="submission" date="2018-05" db="EMBL/GenBank/DDBJ databases">
        <title>Draft genome sequence of Stemphylium lycopersici strain CIDEFI 213.</title>
        <authorList>
            <person name="Medina R."/>
            <person name="Franco M.E.E."/>
            <person name="Lucentini C.G."/>
            <person name="Saparrat M.C.N."/>
            <person name="Balatti P.A."/>
        </authorList>
    </citation>
    <scope>NUCLEOTIDE SEQUENCE [LARGE SCALE GENOMIC DNA]</scope>
    <source>
        <strain evidence="4">CIDEFI 213</strain>
    </source>
</reference>
<feature type="compositionally biased region" description="Basic and acidic residues" evidence="1">
    <location>
        <begin position="255"/>
        <end position="288"/>
    </location>
</feature>
<feature type="compositionally biased region" description="Low complexity" evidence="1">
    <location>
        <begin position="457"/>
        <end position="478"/>
    </location>
</feature>
<accession>A0A364N9E9</accession>
<keyword evidence="2" id="KW-0812">Transmembrane</keyword>
<evidence type="ECO:0000256" key="2">
    <source>
        <dbReference type="SAM" id="Phobius"/>
    </source>
</evidence>
<feature type="compositionally biased region" description="Low complexity" evidence="1">
    <location>
        <begin position="348"/>
        <end position="359"/>
    </location>
</feature>
<feature type="compositionally biased region" description="Basic and acidic residues" evidence="1">
    <location>
        <begin position="538"/>
        <end position="552"/>
    </location>
</feature>
<dbReference type="Proteomes" id="UP000249619">
    <property type="component" value="Unassembled WGS sequence"/>
</dbReference>
<name>A0A364N9E9_STELY</name>
<feature type="compositionally biased region" description="Basic and acidic residues" evidence="1">
    <location>
        <begin position="229"/>
        <end position="248"/>
    </location>
</feature>
<sequence>MAPHPEIVADERAVSPMAMRAFELAKSMVKRDGEEPYKSLASAGAKPPSALAGPGFQALFALIGIGMAFLAIWFFFWAKNGGFKWRENDWEDYKSTVLRRKGPDGKTLSNATKSTRLGGGSVVHGGSYFGAQSELNYTDEAGTEVTTSTYRDAERGEGGLRGGDGRKHKKHRRDHTNDYNDPELRQYREEKAARVGGLNRVGDGKYTDYSGSQPSEVGSSHVSSQVPLVKKEAKDPKKEAKAKEQRAKERMRKAKAAEKEAAKKAAAEEKARKDEQKAEAKRAKEEQKRSKKHGGAPSEAPEMAEVNRPMIEYKSPQSDAGYTRAETEYTAPSDIGTPTRASTRQKKGPSGPRRAPPSAAYSFTTGDDDAATVYTGVYTNDFADVPAPKPAPAPAAAKTHRSAPRTERSAPSDAGESSYYSDYRPNADPSLFTDPNKHAPRSRSARPSQDKDRASRSSRPASSSRPRPSGSRSRPTSESPRKQHRSSRPAPPPSDIFTTTNGESQGHMSYPCHIPGLSQAGSVHPMESVSQVGAPSNARRERGGRDVMDGYRRGGVRAVGRRDSLSDSD</sequence>
<feature type="transmembrane region" description="Helical" evidence="2">
    <location>
        <begin position="56"/>
        <end position="78"/>
    </location>
</feature>
<dbReference type="STRING" id="183478.A0A364N9E9"/>
<evidence type="ECO:0000313" key="4">
    <source>
        <dbReference type="Proteomes" id="UP000249619"/>
    </source>
</evidence>
<feature type="region of interest" description="Disordered" evidence="1">
    <location>
        <begin position="381"/>
        <end position="569"/>
    </location>
</feature>
<proteinExistence type="predicted"/>
<dbReference type="EMBL" id="QGDH01000029">
    <property type="protein sequence ID" value="RAR13880.1"/>
    <property type="molecule type" value="Genomic_DNA"/>
</dbReference>
<feature type="compositionally biased region" description="Polar residues" evidence="1">
    <location>
        <begin position="209"/>
        <end position="226"/>
    </location>
</feature>
<organism evidence="3 4">
    <name type="scientific">Stemphylium lycopersici</name>
    <name type="common">Tomato gray leaf spot disease fungus</name>
    <name type="synonym">Thyrospora lycopersici</name>
    <dbReference type="NCBI Taxonomy" id="183478"/>
    <lineage>
        <taxon>Eukaryota</taxon>
        <taxon>Fungi</taxon>
        <taxon>Dikarya</taxon>
        <taxon>Ascomycota</taxon>
        <taxon>Pezizomycotina</taxon>
        <taxon>Dothideomycetes</taxon>
        <taxon>Pleosporomycetidae</taxon>
        <taxon>Pleosporales</taxon>
        <taxon>Pleosporineae</taxon>
        <taxon>Pleosporaceae</taxon>
        <taxon>Stemphylium</taxon>
    </lineage>
</organism>
<evidence type="ECO:0000313" key="3">
    <source>
        <dbReference type="EMBL" id="RAR13880.1"/>
    </source>
</evidence>